<comment type="catalytic activity">
    <reaction evidence="1">
        <text>beta-D-GlcNAc-(1-&gt;4)-Mur2Ac(oyl-L-Ala-gamma-D-O-P-Glu-L-Lys-D-Ala-D-Ala)-di-trans,octa-cis-undecaprenyl diphosphate + NH4(+) = beta-D-GlcNAc-(1-&gt;4)-Mur2Ac(oyl-L-Ala-D-isoglutaminyl-L-Lys-D-Ala-D-Ala)-di-trans,octa-cis-undecaprenyl diphosphate + phosphate + H(+)</text>
        <dbReference type="Rhea" id="RHEA:57932"/>
        <dbReference type="ChEBI" id="CHEBI:15378"/>
        <dbReference type="ChEBI" id="CHEBI:28938"/>
        <dbReference type="ChEBI" id="CHEBI:43474"/>
        <dbReference type="ChEBI" id="CHEBI:62233"/>
        <dbReference type="ChEBI" id="CHEBI:143132"/>
    </reaction>
</comment>
<dbReference type="InterPro" id="IPR013221">
    <property type="entry name" value="Mur_ligase_cen"/>
</dbReference>
<dbReference type="InterPro" id="IPR013564">
    <property type="entry name" value="MurT_C"/>
</dbReference>
<name>A0ABS1VPB8_9ACTN</name>
<dbReference type="Pfam" id="PF08245">
    <property type="entry name" value="Mur_ligase_M"/>
    <property type="match status" value="1"/>
</dbReference>
<comment type="pathway">
    <text evidence="1">Cell wall biogenesis; peptidoglycan biosynthesis.</text>
</comment>
<dbReference type="EMBL" id="JAENHO010000005">
    <property type="protein sequence ID" value="MBL7256569.1"/>
    <property type="molecule type" value="Genomic_DNA"/>
</dbReference>
<dbReference type="Gene3D" id="3.40.1190.10">
    <property type="entry name" value="Mur-like, catalytic domain"/>
    <property type="match status" value="1"/>
</dbReference>
<protein>
    <recommendedName>
        <fullName evidence="1">Lipid II isoglutaminyl synthase (glutamine-hydrolyzing) subunit MurT</fullName>
        <ecNumber evidence="1">6.3.5.13</ecNumber>
    </recommendedName>
</protein>
<sequence>MPLRAKVATSVSKTAAALSRAAGRGDGSVIGGWIGLKIDPDLLRNLAAGRAIALVSGTNGKTTTTRLAAAALGVLGPVATNSFGANMPTGHTSALAKAGSTPFAVLEVDEHYLARVIDETNPRVVALLNLSRDQLDRAKEVAMMAQMWRTALAGHPDISVVANADDPMVVWAARGSSHITWFSAGQRWTDDSWVCPESGDPIERANGDWWCTGCSLRRPQAQWRVEDDGVIDPRGDWHLVKLQLPGTVNLGNAATALAVAAEFGVRPIEALPRLSTVASIAGRYAQVDRDGRNIRLLLAKNPASWLEAFDMAEQAPTLLSINARDPDGFDTSWLYDVDFSPLHDRPVLITGERAFDLAVRLEVNGIPFRHVLSFDEVVRSVPPGRLEVIANYTAFQDIRAELDRVN</sequence>
<keyword evidence="5" id="KW-1185">Reference proteome</keyword>
<organism evidence="4 5">
    <name type="scientific">Paractinoplanes lichenicola</name>
    <dbReference type="NCBI Taxonomy" id="2802976"/>
    <lineage>
        <taxon>Bacteria</taxon>
        <taxon>Bacillati</taxon>
        <taxon>Actinomycetota</taxon>
        <taxon>Actinomycetes</taxon>
        <taxon>Micromonosporales</taxon>
        <taxon>Micromonosporaceae</taxon>
        <taxon>Paractinoplanes</taxon>
    </lineage>
</organism>
<keyword evidence="1" id="KW-0547">Nucleotide-binding</keyword>
<comment type="similarity">
    <text evidence="1">Belongs to the MurCDEF family. MurT subfamily.</text>
</comment>
<reference evidence="4 5" key="1">
    <citation type="submission" date="2021-01" db="EMBL/GenBank/DDBJ databases">
        <title>Actinoplanes sp. nov. LDG1-01 isolated from lichen.</title>
        <authorList>
            <person name="Saeng-In P."/>
            <person name="Phongsopitanun W."/>
            <person name="Kanchanasin P."/>
            <person name="Yuki M."/>
            <person name="Kudo T."/>
            <person name="Ohkuma M."/>
            <person name="Tanasupawat S."/>
        </authorList>
    </citation>
    <scope>NUCLEOTIDE SEQUENCE [LARGE SCALE GENOMIC DNA]</scope>
    <source>
        <strain evidence="4 5">LDG1-01</strain>
    </source>
</reference>
<dbReference type="InterPro" id="IPR043703">
    <property type="entry name" value="Lipid_II_synth_MurT"/>
</dbReference>
<keyword evidence="1" id="KW-0133">Cell shape</keyword>
<comment type="caution">
    <text evidence="1">Lacks conserved residue(s) required for the propagation of feature annotation.</text>
</comment>
<evidence type="ECO:0000313" key="5">
    <source>
        <dbReference type="Proteomes" id="UP000598996"/>
    </source>
</evidence>
<dbReference type="RefSeq" id="WP_202993328.1">
    <property type="nucleotide sequence ID" value="NZ_JAENHO010000005.1"/>
</dbReference>
<dbReference type="PANTHER" id="PTHR23135:SF7">
    <property type="entry name" value="LIPID II ISOGLUTAMINYL SYNTHASE (GLUTAMINE-HYDROLYZING) SUBUNIT MURT"/>
    <property type="match status" value="1"/>
</dbReference>
<comment type="function">
    <text evidence="1">The lipid II isoglutaminyl synthase complex catalyzes the formation of alpha-D-isoglutamine in the cell wall lipid II stem peptide. The MurT subunit catalyzes the ATP-dependent amidation of D-glutamate residue of lipid II, converting it to an isoglutamine residue.</text>
</comment>
<keyword evidence="1" id="KW-0961">Cell wall biogenesis/degradation</keyword>
<keyword evidence="1" id="KW-0436">Ligase</keyword>
<comment type="catalytic activity">
    <reaction evidence="1">
        <text>beta-D-GlcNAc-(1-&gt;4)-Mur2Ac(oyl-L-Ala-gamma-D-Glu-L-Lys-D-Ala-D-Ala)-di-trans,octa-cis-undecaprenyl diphosphate + L-glutamine + ATP + H2O = beta-D-GlcNAc-(1-&gt;4)-Mur2Ac(oyl-L-Ala-D-isoglutaminyl-L-Lys-D-Ala-D-Ala)-di-trans,octa-cis-undecaprenyl diphosphate + L-glutamate + ADP + phosphate + H(+)</text>
        <dbReference type="Rhea" id="RHEA:57928"/>
        <dbReference type="ChEBI" id="CHEBI:15377"/>
        <dbReference type="ChEBI" id="CHEBI:15378"/>
        <dbReference type="ChEBI" id="CHEBI:29985"/>
        <dbReference type="ChEBI" id="CHEBI:30616"/>
        <dbReference type="ChEBI" id="CHEBI:43474"/>
        <dbReference type="ChEBI" id="CHEBI:58359"/>
        <dbReference type="ChEBI" id="CHEBI:60033"/>
        <dbReference type="ChEBI" id="CHEBI:62233"/>
        <dbReference type="ChEBI" id="CHEBI:456216"/>
        <dbReference type="EC" id="6.3.5.13"/>
    </reaction>
</comment>
<comment type="caution">
    <text evidence="4">The sequence shown here is derived from an EMBL/GenBank/DDBJ whole genome shotgun (WGS) entry which is preliminary data.</text>
</comment>
<dbReference type="Proteomes" id="UP000598996">
    <property type="component" value="Unassembled WGS sequence"/>
</dbReference>
<dbReference type="HAMAP" id="MF_02214">
    <property type="entry name" value="Lipid_II_synth_MurT"/>
    <property type="match status" value="1"/>
</dbReference>
<evidence type="ECO:0000259" key="3">
    <source>
        <dbReference type="Pfam" id="PF08353"/>
    </source>
</evidence>
<feature type="active site" evidence="1">
    <location>
        <position position="330"/>
    </location>
</feature>
<keyword evidence="1" id="KW-0573">Peptidoglycan synthesis</keyword>
<dbReference type="InterPro" id="IPR036565">
    <property type="entry name" value="Mur-like_cat_sf"/>
</dbReference>
<evidence type="ECO:0000313" key="4">
    <source>
        <dbReference type="EMBL" id="MBL7256569.1"/>
    </source>
</evidence>
<comment type="subunit">
    <text evidence="1">Forms a heterodimer with GatD.</text>
</comment>
<dbReference type="SUPFAM" id="SSF53623">
    <property type="entry name" value="MurD-like peptide ligases, catalytic domain"/>
    <property type="match status" value="1"/>
</dbReference>
<comment type="catalytic activity">
    <reaction evidence="1">
        <text>beta-D-GlcNAc-(1-&gt;4)-Mur2Ac(oyl-L-Ala-gamma-D-Glu-L-Lys-D-Ala-D-Ala)-di-trans,octa-cis-undecaprenyl diphosphate + ATP = beta-D-GlcNAc-(1-&gt;4)-Mur2Ac(oyl-L-Ala-gamma-D-O-P-Glu-L-Lys-D-Ala-D-Ala)-di-trans,octa-cis-undecaprenyl diphosphate + ADP</text>
        <dbReference type="Rhea" id="RHEA:59488"/>
        <dbReference type="ChEBI" id="CHEBI:30616"/>
        <dbReference type="ChEBI" id="CHEBI:60033"/>
        <dbReference type="ChEBI" id="CHEBI:143132"/>
        <dbReference type="ChEBI" id="CHEBI:456216"/>
    </reaction>
</comment>
<dbReference type="EC" id="6.3.5.13" evidence="1"/>
<evidence type="ECO:0000259" key="2">
    <source>
        <dbReference type="Pfam" id="PF08245"/>
    </source>
</evidence>
<accession>A0ABS1VPB8</accession>
<dbReference type="Pfam" id="PF08353">
    <property type="entry name" value="MurT_C"/>
    <property type="match status" value="1"/>
</dbReference>
<keyword evidence="1" id="KW-0479">Metal-binding</keyword>
<feature type="domain" description="Mur ligase central" evidence="2">
    <location>
        <begin position="55"/>
        <end position="260"/>
    </location>
</feature>
<feature type="domain" description="Lipid II isoglutaminyl synthase (glutamine-hydrolyzing) subunit MurT C-terminal" evidence="3">
    <location>
        <begin position="298"/>
        <end position="394"/>
    </location>
</feature>
<gene>
    <name evidence="1" type="primary">murT</name>
    <name evidence="4" type="ORF">JKJ07_19935</name>
</gene>
<keyword evidence="1" id="KW-0067">ATP-binding</keyword>
<evidence type="ECO:0000256" key="1">
    <source>
        <dbReference type="HAMAP-Rule" id="MF_02214"/>
    </source>
</evidence>
<dbReference type="PANTHER" id="PTHR23135">
    <property type="entry name" value="MUR LIGASE FAMILY MEMBER"/>
    <property type="match status" value="1"/>
</dbReference>
<proteinExistence type="inferred from homology"/>